<dbReference type="AlphaFoldDB" id="A0A1L8CLQ1"/>
<reference evidence="1 2" key="1">
    <citation type="journal article" date="2017" name="Arch. Microbiol.">
        <title>Mariprofundus micogutta sp. nov., a novel iron-oxidizing zetaproteobacterium isolated from a deep-sea hydrothermal field at the Bayonnaise knoll of the Izu-Ogasawara arc, and a description of Mariprofundales ord. nov. and Zetaproteobacteria classis nov.</title>
        <authorList>
            <person name="Makita H."/>
            <person name="Tanaka E."/>
            <person name="Mitsunobu S."/>
            <person name="Miyazaki M."/>
            <person name="Nunoura T."/>
            <person name="Uematsu K."/>
            <person name="Takaki Y."/>
            <person name="Nishi S."/>
            <person name="Shimamura S."/>
            <person name="Takai K."/>
        </authorList>
    </citation>
    <scope>NUCLEOTIDE SEQUENCE [LARGE SCALE GENOMIC DNA]</scope>
    <source>
        <strain evidence="1 2">ET2</strain>
    </source>
</reference>
<dbReference type="Proteomes" id="UP000231632">
    <property type="component" value="Unassembled WGS sequence"/>
</dbReference>
<proteinExistence type="predicted"/>
<organism evidence="1 2">
    <name type="scientific">Mariprofundus micogutta</name>
    <dbReference type="NCBI Taxonomy" id="1921010"/>
    <lineage>
        <taxon>Bacteria</taxon>
        <taxon>Pseudomonadati</taxon>
        <taxon>Pseudomonadota</taxon>
        <taxon>Candidatius Mariprofundia</taxon>
        <taxon>Mariprofundales</taxon>
        <taxon>Mariprofundaceae</taxon>
        <taxon>Mariprofundus</taxon>
    </lineage>
</organism>
<accession>A0A1L8CLQ1</accession>
<gene>
    <name evidence="1" type="ORF">MMIC_P0792</name>
</gene>
<dbReference type="EMBL" id="BDFD01000005">
    <property type="protein sequence ID" value="GAV19834.1"/>
    <property type="molecule type" value="Genomic_DNA"/>
</dbReference>
<comment type="caution">
    <text evidence="1">The sequence shown here is derived from an EMBL/GenBank/DDBJ whole genome shotgun (WGS) entry which is preliminary data.</text>
</comment>
<evidence type="ECO:0000313" key="1">
    <source>
        <dbReference type="EMBL" id="GAV19834.1"/>
    </source>
</evidence>
<name>A0A1L8CLQ1_9PROT</name>
<evidence type="ECO:0000313" key="2">
    <source>
        <dbReference type="Proteomes" id="UP000231632"/>
    </source>
</evidence>
<keyword evidence="2" id="KW-1185">Reference proteome</keyword>
<protein>
    <submittedName>
        <fullName evidence="1">Uncharacterized protein</fullName>
    </submittedName>
</protein>
<sequence length="497" mass="54045">MLPEVNPDAVNNQPTSENTALSEAKGLIMLDYSVIPVPGFKSLDLHGIHFLHQMNDWLYLGLGLHAPLFHGNSGGFMVFDATAHAQRRILGNSFINAGVSFGGGGGGPTPQLSKQVSGTGGFIKAYMGLGYDFRSFSVGANYAHYKFINSRINSSQLNLFIQKPLSYSIGSYANSGNEIEYDPSLSESGGDNMITLELNNIFQIKPKGTHKNTINSLSLQFSHFLTDNYYLFILGEAGYYGLPIYNHILGGVGYKLPVSPRISIFGQIGVGSGGYSPDRIDTGPGLLVYPKFSLEYLLNNNYGLSLSGGYLVAPMGTSKNFTVGLAMNIYQSTKERMQSNSSAEKNLVYQGFRVNVFQQTEFNVQIGSRKHPNIKMLSGQFDYIVNDYWYIPAQVSFAYTAYNGGPGYGEILTGLGIQSKYSTTNPFQGFLQVLLGGGAHGVLLKPSVGFNYGLTDHLALYGQVAKTLSIKAPVNKRFRASSAGLGLTYRFSSLNSQ</sequence>